<dbReference type="VEuPathDB" id="VectorBase:LDEU006413"/>
<dbReference type="SUPFAM" id="SSF56317">
    <property type="entry name" value="Carbon-nitrogen hydrolase"/>
    <property type="match status" value="1"/>
</dbReference>
<feature type="domain" description="CN hydrolase" evidence="4">
    <location>
        <begin position="22"/>
        <end position="296"/>
    </location>
</feature>
<accession>A0A443SDM3</accession>
<dbReference type="InterPro" id="IPR040154">
    <property type="entry name" value="Biotinidase/VNN"/>
</dbReference>
<proteinExistence type="inferred from homology"/>
<dbReference type="Pfam" id="PF00795">
    <property type="entry name" value="CN_hydrolase"/>
    <property type="match status" value="1"/>
</dbReference>
<dbReference type="PROSITE" id="PS50263">
    <property type="entry name" value="CN_HYDROLASE"/>
    <property type="match status" value="1"/>
</dbReference>
<evidence type="ECO:0000313" key="6">
    <source>
        <dbReference type="Proteomes" id="UP000288716"/>
    </source>
</evidence>
<evidence type="ECO:0000256" key="3">
    <source>
        <dbReference type="SAM" id="SignalP"/>
    </source>
</evidence>
<comment type="caution">
    <text evidence="5">The sequence shown here is derived from an EMBL/GenBank/DDBJ whole genome shotgun (WGS) entry which is preliminary data.</text>
</comment>
<dbReference type="PANTHER" id="PTHR10609:SF27">
    <property type="entry name" value="CN HYDROLASE DOMAIN-CONTAINING PROTEIN-RELATED"/>
    <property type="match status" value="1"/>
</dbReference>
<feature type="signal peptide" evidence="3">
    <location>
        <begin position="1"/>
        <end position="17"/>
    </location>
</feature>
<evidence type="ECO:0000259" key="4">
    <source>
        <dbReference type="PROSITE" id="PS50263"/>
    </source>
</evidence>
<dbReference type="GO" id="GO:0016787">
    <property type="term" value="F:hydrolase activity"/>
    <property type="evidence" value="ECO:0007669"/>
    <property type="project" value="UniProtKB-KW"/>
</dbReference>
<keyword evidence="6" id="KW-1185">Reference proteome</keyword>
<name>A0A443SDM3_9ACAR</name>
<dbReference type="InterPro" id="IPR043957">
    <property type="entry name" value="Vanin_C"/>
</dbReference>
<dbReference type="Gene3D" id="3.60.110.10">
    <property type="entry name" value="Carbon-nitrogen hydrolase"/>
    <property type="match status" value="1"/>
</dbReference>
<dbReference type="InterPro" id="IPR036526">
    <property type="entry name" value="C-N_Hydrolase_sf"/>
</dbReference>
<dbReference type="OrthoDB" id="6419659at2759"/>
<keyword evidence="3" id="KW-0732">Signal</keyword>
<dbReference type="Proteomes" id="UP000288716">
    <property type="component" value="Unassembled WGS sequence"/>
</dbReference>
<dbReference type="EMBL" id="NCKV01003513">
    <property type="protein sequence ID" value="RWS25627.1"/>
    <property type="molecule type" value="Genomic_DNA"/>
</dbReference>
<dbReference type="STRING" id="299467.A0A443SDM3"/>
<keyword evidence="2" id="KW-0378">Hydrolase</keyword>
<evidence type="ECO:0000256" key="1">
    <source>
        <dbReference type="ARBA" id="ARBA00008225"/>
    </source>
</evidence>
<dbReference type="PANTHER" id="PTHR10609">
    <property type="entry name" value="BIOTINIDASE-RELATED"/>
    <property type="match status" value="1"/>
</dbReference>
<dbReference type="Pfam" id="PF19018">
    <property type="entry name" value="Vanin_C"/>
    <property type="match status" value="1"/>
</dbReference>
<reference evidence="5 6" key="1">
    <citation type="journal article" date="2018" name="Gigascience">
        <title>Genomes of trombidid mites reveal novel predicted allergens and laterally-transferred genes associated with secondary metabolism.</title>
        <authorList>
            <person name="Dong X."/>
            <person name="Chaisiri K."/>
            <person name="Xia D."/>
            <person name="Armstrong S.D."/>
            <person name="Fang Y."/>
            <person name="Donnelly M.J."/>
            <person name="Kadowaki T."/>
            <person name="McGarry J.W."/>
            <person name="Darby A.C."/>
            <person name="Makepeace B.L."/>
        </authorList>
    </citation>
    <scope>NUCLEOTIDE SEQUENCE [LARGE SCALE GENOMIC DNA]</scope>
    <source>
        <strain evidence="5">UoL-UT</strain>
    </source>
</reference>
<sequence length="492" mass="55431">MKILITCLAVLFYYAFANQKCFRAAVYEGALVIDDFKCAKQEICSNLEVYEYVVKKASQNKAQIIVFPEHGLFPAYDRNKTHRYSEVISNKMGRVNPCDKPNQFANRPIQLKLSCAAKKNRIYIVANLAEVEYCHSKERGCPKDGRFQYNTAIAFDANGVIVAKYRKYHLFGETAHFDYPKNQEFSTFITPFGRFGLLICFDSLFEEPALGLIKQHQVTTLAMPTWWYNEHPFLVAHEYQQSIAIAHNVNFLAANANKKEIATTGSGIYSGKKGAVVYKYMSKPNTGTLLISTLSIDASDESAKCNPNSLKIPIDVQKYSSATSESSPFGDEYNLFYYNESSLIKIKLNDSNSEVRVCKDRVCCQFAYSANESTFKSGHSYYVGVGSDIRNIPQGQWCEEMCALYAFDETINTYALLDSTEFNYFKLIGTFTTKSIYPSVLTDYLALGSTSQWHYTTSGYRGVIESTANIKLIAAGLYGRCFDRDPALVTSS</sequence>
<dbReference type="AlphaFoldDB" id="A0A443SDM3"/>
<gene>
    <name evidence="5" type="ORF">B4U80_00493</name>
</gene>
<dbReference type="InterPro" id="IPR003010">
    <property type="entry name" value="C-N_Hydrolase"/>
</dbReference>
<organism evidence="5 6">
    <name type="scientific">Leptotrombidium deliense</name>
    <dbReference type="NCBI Taxonomy" id="299467"/>
    <lineage>
        <taxon>Eukaryota</taxon>
        <taxon>Metazoa</taxon>
        <taxon>Ecdysozoa</taxon>
        <taxon>Arthropoda</taxon>
        <taxon>Chelicerata</taxon>
        <taxon>Arachnida</taxon>
        <taxon>Acari</taxon>
        <taxon>Acariformes</taxon>
        <taxon>Trombidiformes</taxon>
        <taxon>Prostigmata</taxon>
        <taxon>Anystina</taxon>
        <taxon>Parasitengona</taxon>
        <taxon>Trombiculoidea</taxon>
        <taxon>Trombiculidae</taxon>
        <taxon>Leptotrombidium</taxon>
    </lineage>
</organism>
<comment type="similarity">
    <text evidence="1">Belongs to the carbon-nitrogen hydrolase superfamily. BTD/VNN family.</text>
</comment>
<evidence type="ECO:0000256" key="2">
    <source>
        <dbReference type="ARBA" id="ARBA00022801"/>
    </source>
</evidence>
<protein>
    <submittedName>
        <fullName evidence="5">Pantetheinase-like protein</fullName>
    </submittedName>
</protein>
<evidence type="ECO:0000313" key="5">
    <source>
        <dbReference type="EMBL" id="RWS25627.1"/>
    </source>
</evidence>
<feature type="chain" id="PRO_5019479132" evidence="3">
    <location>
        <begin position="18"/>
        <end position="492"/>
    </location>
</feature>